<dbReference type="InterPro" id="IPR043128">
    <property type="entry name" value="Rev_trsase/Diguanyl_cyclase"/>
</dbReference>
<dbReference type="Pfam" id="PF00078">
    <property type="entry name" value="RVT_1"/>
    <property type="match status" value="1"/>
</dbReference>
<accession>A0A673X447</accession>
<dbReference type="AlphaFoldDB" id="A0A673X447"/>
<evidence type="ECO:0000259" key="6">
    <source>
        <dbReference type="Pfam" id="PF00078"/>
    </source>
</evidence>
<dbReference type="InterPro" id="IPR021109">
    <property type="entry name" value="Peptidase_aspartic_dom_sf"/>
</dbReference>
<evidence type="ECO:0000256" key="1">
    <source>
        <dbReference type="ARBA" id="ARBA00010879"/>
    </source>
</evidence>
<dbReference type="CDD" id="cd01647">
    <property type="entry name" value="RT_LTR"/>
    <property type="match status" value="1"/>
</dbReference>
<evidence type="ECO:0000256" key="2">
    <source>
        <dbReference type="ARBA" id="ARBA00012180"/>
    </source>
</evidence>
<keyword evidence="9" id="KW-1185">Reference proteome</keyword>
<evidence type="ECO:0000313" key="8">
    <source>
        <dbReference type="Ensembl" id="ENSSTUP00000016193.1"/>
    </source>
</evidence>
<dbReference type="EC" id="3.1.26.4" evidence="2"/>
<keyword evidence="4" id="KW-0694">RNA-binding</keyword>
<dbReference type="CDD" id="cd09274">
    <property type="entry name" value="RNase_HI_RT_Ty3"/>
    <property type="match status" value="1"/>
</dbReference>
<comment type="similarity">
    <text evidence="1">Belongs to the beta type-B retroviral polymerase family. HERV class-II K(HML-2) pol subfamily.</text>
</comment>
<reference evidence="8" key="2">
    <citation type="submission" date="2025-09" db="UniProtKB">
        <authorList>
            <consortium name="Ensembl"/>
        </authorList>
    </citation>
    <scope>IDENTIFICATION</scope>
</reference>
<evidence type="ECO:0000256" key="5">
    <source>
        <dbReference type="ARBA" id="ARBA00022908"/>
    </source>
</evidence>
<evidence type="ECO:0000256" key="4">
    <source>
        <dbReference type="ARBA" id="ARBA00022884"/>
    </source>
</evidence>
<dbReference type="Proteomes" id="UP000472277">
    <property type="component" value="Chromosome 7"/>
</dbReference>
<organism evidence="8 9">
    <name type="scientific">Salmo trutta</name>
    <name type="common">Brown trout</name>
    <dbReference type="NCBI Taxonomy" id="8032"/>
    <lineage>
        <taxon>Eukaryota</taxon>
        <taxon>Metazoa</taxon>
        <taxon>Chordata</taxon>
        <taxon>Craniata</taxon>
        <taxon>Vertebrata</taxon>
        <taxon>Euteleostomi</taxon>
        <taxon>Actinopterygii</taxon>
        <taxon>Neopterygii</taxon>
        <taxon>Teleostei</taxon>
        <taxon>Protacanthopterygii</taxon>
        <taxon>Salmoniformes</taxon>
        <taxon>Salmonidae</taxon>
        <taxon>Salmoninae</taxon>
        <taxon>Salmo</taxon>
    </lineage>
</organism>
<dbReference type="Gene3D" id="3.10.10.10">
    <property type="entry name" value="HIV Type 1 Reverse Transcriptase, subunit A, domain 1"/>
    <property type="match status" value="1"/>
</dbReference>
<name>A0A673X447_SALTR</name>
<sequence length="838" mass="92822">MAEFNLPPPAPFLAVPGEPPVPWNNWLDSFNTYIEAMDLSTISDKRRTALLRHCLGTEGQRIFRALGSAPTFTAAVSLLRNHFAGKERVLLRRYRLRKRHQRPGESIQSYVANLRDLASSCNYGTLQDEIIRDQLIEGTLCEKTREKLLLESDNLQLDGAIKIALQVEAALECSTMLTDRSAAYTRPPAILTQQLQPEQAHYNDHALCMASHVDSCMDTDTGMPVQQAHRQTNRSSCGNCGASSHNSRASNCPARGKICKNCSKYNHFAKVCRSAPATSSTQHRPLVSSHSQHERTEIRTVSTNHVSFRTCTVQLGEVGLPLLLDTGAAVSLLNLATYYKFFSHLPLQQPSTALCGYGRSKIDIVGTLQVPVHYGTKHLPSFTFHVAKRGANLLGLDLFTGLGFTLRDDSGSAIHQVTCTWQQNWPTLFDGLGCLTAFTHRPLVNPEVTPVMQPLRRIPFALRDDVTKDLTTFVTHAGVFRYTRMPFGLNSAPSCFQKVMSTILAGIPGVAVYLDDIVVHGPDLHIHDCRLHRVFSALLQNNLTLNGGKCTFAAPAVEFVGFRLSAKGIAPLMSNIEAVHRIPEPTSASQVASFLGMTAYYLRFLPHYSQTTAPLRQLLKKDEPWAWTAACSDAVRSLKSQLSTAPVLAHFDPVCPTIVTCDASAGALGAVLSQLQNGIERPVAFASRALSPTEQRYSVGEREALACVWACERWHLYLYGRLFTLRTDHQSLTTLLSASGTGHKPLRLHRWADRLRQYDYQLKFTPGRDNVVADLLSRSFDAPTLTVLPDDNETDLVQMLYAPLQSVVSLEELKQASEQDPTLSTLRTYIRTGWPAHV</sequence>
<dbReference type="InterPro" id="IPR000477">
    <property type="entry name" value="RT_dom"/>
</dbReference>
<dbReference type="InterPro" id="IPR043502">
    <property type="entry name" value="DNA/RNA_pol_sf"/>
</dbReference>
<dbReference type="GO" id="GO:0004523">
    <property type="term" value="F:RNA-DNA hybrid ribonuclease activity"/>
    <property type="evidence" value="ECO:0007669"/>
    <property type="project" value="UniProtKB-EC"/>
</dbReference>
<dbReference type="PANTHER" id="PTHR37984">
    <property type="entry name" value="PROTEIN CBG26694"/>
    <property type="match status" value="1"/>
</dbReference>
<dbReference type="Pfam" id="PF17919">
    <property type="entry name" value="RT_RNaseH_2"/>
    <property type="match status" value="1"/>
</dbReference>
<dbReference type="FunFam" id="3.10.20.370:FF:000001">
    <property type="entry name" value="Retrovirus-related Pol polyprotein from transposon 17.6-like protein"/>
    <property type="match status" value="1"/>
</dbReference>
<dbReference type="GO" id="GO:0006508">
    <property type="term" value="P:proteolysis"/>
    <property type="evidence" value="ECO:0007669"/>
    <property type="project" value="InterPro"/>
</dbReference>
<feature type="domain" description="Reverse transcriptase/retrotransposon-derived protein RNase H-like" evidence="7">
    <location>
        <begin position="627"/>
        <end position="724"/>
    </location>
</feature>
<dbReference type="GO" id="GO:0004190">
    <property type="term" value="F:aspartic-type endopeptidase activity"/>
    <property type="evidence" value="ECO:0007669"/>
    <property type="project" value="InterPro"/>
</dbReference>
<dbReference type="Ensembl" id="ENSSTUT00000017073.1">
    <property type="protein sequence ID" value="ENSSTUP00000016193.1"/>
    <property type="gene ID" value="ENSSTUG00000007402.1"/>
</dbReference>
<dbReference type="GeneTree" id="ENSGT01140000282569"/>
<reference evidence="8" key="1">
    <citation type="submission" date="2025-08" db="UniProtKB">
        <authorList>
            <consortium name="Ensembl"/>
        </authorList>
    </citation>
    <scope>IDENTIFICATION</scope>
</reference>
<dbReference type="Gene3D" id="3.30.70.270">
    <property type="match status" value="2"/>
</dbReference>
<dbReference type="Gene3D" id="4.10.60.10">
    <property type="entry name" value="Zinc finger, CCHC-type"/>
    <property type="match status" value="1"/>
</dbReference>
<feature type="domain" description="Reverse transcriptase" evidence="6">
    <location>
        <begin position="475"/>
        <end position="564"/>
    </location>
</feature>
<dbReference type="FunFam" id="3.30.70.270:FF:000026">
    <property type="entry name" value="Transposon Ty3-G Gag-Pol polyprotein"/>
    <property type="match status" value="1"/>
</dbReference>
<proteinExistence type="inferred from homology"/>
<dbReference type="InParanoid" id="A0A673X447"/>
<keyword evidence="3" id="KW-0460">Magnesium</keyword>
<keyword evidence="5" id="KW-0229">DNA integration</keyword>
<dbReference type="GO" id="GO:0003723">
    <property type="term" value="F:RNA binding"/>
    <property type="evidence" value="ECO:0007669"/>
    <property type="project" value="UniProtKB-KW"/>
</dbReference>
<evidence type="ECO:0000256" key="3">
    <source>
        <dbReference type="ARBA" id="ARBA00022842"/>
    </source>
</evidence>
<dbReference type="PROSITE" id="PS00141">
    <property type="entry name" value="ASP_PROTEASE"/>
    <property type="match status" value="1"/>
</dbReference>
<evidence type="ECO:0000313" key="9">
    <source>
        <dbReference type="Proteomes" id="UP000472277"/>
    </source>
</evidence>
<evidence type="ECO:0000259" key="7">
    <source>
        <dbReference type="Pfam" id="PF17919"/>
    </source>
</evidence>
<dbReference type="SUPFAM" id="SSF50630">
    <property type="entry name" value="Acid proteases"/>
    <property type="match status" value="1"/>
</dbReference>
<dbReference type="FunFam" id="3.30.70.270:FF:000003">
    <property type="entry name" value="Transposon Ty3-G Gag-Pol polyprotein"/>
    <property type="match status" value="1"/>
</dbReference>
<dbReference type="GO" id="GO:0015074">
    <property type="term" value="P:DNA integration"/>
    <property type="evidence" value="ECO:0007669"/>
    <property type="project" value="UniProtKB-KW"/>
</dbReference>
<dbReference type="PANTHER" id="PTHR37984:SF15">
    <property type="entry name" value="INTEGRASE CATALYTIC DOMAIN-CONTAINING PROTEIN"/>
    <property type="match status" value="1"/>
</dbReference>
<dbReference type="SUPFAM" id="SSF56672">
    <property type="entry name" value="DNA/RNA polymerases"/>
    <property type="match status" value="1"/>
</dbReference>
<dbReference type="InterPro" id="IPR050951">
    <property type="entry name" value="Retrovirus_Pol_polyprotein"/>
</dbReference>
<dbReference type="InterPro" id="IPR001969">
    <property type="entry name" value="Aspartic_peptidase_AS"/>
</dbReference>
<dbReference type="Gene3D" id="2.40.70.10">
    <property type="entry name" value="Acid Proteases"/>
    <property type="match status" value="1"/>
</dbReference>
<dbReference type="InterPro" id="IPR041577">
    <property type="entry name" value="RT_RNaseH_2"/>
</dbReference>
<protein>
    <recommendedName>
        <fullName evidence="2">ribonuclease H</fullName>
        <ecNumber evidence="2">3.1.26.4</ecNumber>
    </recommendedName>
</protein>